<evidence type="ECO:0000256" key="1">
    <source>
        <dbReference type="SAM" id="MobiDB-lite"/>
    </source>
</evidence>
<gene>
    <name evidence="2" type="ORF">BO88DRAFT_450075</name>
</gene>
<dbReference type="Proteomes" id="UP000248405">
    <property type="component" value="Unassembled WGS sequence"/>
</dbReference>
<name>A0A319BIW9_ASPVC</name>
<dbReference type="EMBL" id="KZ821616">
    <property type="protein sequence ID" value="PYH72685.1"/>
    <property type="molecule type" value="Genomic_DNA"/>
</dbReference>
<feature type="region of interest" description="Disordered" evidence="1">
    <location>
        <begin position="1"/>
        <end position="21"/>
    </location>
</feature>
<proteinExistence type="predicted"/>
<dbReference type="AlphaFoldDB" id="A0A319BIW9"/>
<organism evidence="2 3">
    <name type="scientific">Aspergillus vadensis (strain CBS 113365 / IMI 142717 / IBT 24658)</name>
    <dbReference type="NCBI Taxonomy" id="1448311"/>
    <lineage>
        <taxon>Eukaryota</taxon>
        <taxon>Fungi</taxon>
        <taxon>Dikarya</taxon>
        <taxon>Ascomycota</taxon>
        <taxon>Pezizomycotina</taxon>
        <taxon>Eurotiomycetes</taxon>
        <taxon>Eurotiomycetidae</taxon>
        <taxon>Eurotiales</taxon>
        <taxon>Aspergillaceae</taxon>
        <taxon>Aspergillus</taxon>
        <taxon>Aspergillus subgen. Circumdati</taxon>
    </lineage>
</organism>
<evidence type="ECO:0000313" key="3">
    <source>
        <dbReference type="Proteomes" id="UP000248405"/>
    </source>
</evidence>
<accession>A0A319BIW9</accession>
<dbReference type="GeneID" id="37215136"/>
<feature type="compositionally biased region" description="Basic and acidic residues" evidence="1">
    <location>
        <begin position="1"/>
        <end position="14"/>
    </location>
</feature>
<dbReference type="RefSeq" id="XP_025566479.1">
    <property type="nucleotide sequence ID" value="XM_025710544.1"/>
</dbReference>
<evidence type="ECO:0000313" key="2">
    <source>
        <dbReference type="EMBL" id="PYH72685.1"/>
    </source>
</evidence>
<sequence length="99" mass="11068">MEHRETKLGEEHSDTQQTPSIALGDIVEDSEDDFSEPAYLWGHSSNSEKAVRVYLDTRVETNYLSLRIAQELEVSLQPITPKVLRPILGDAANQTTLTA</sequence>
<protein>
    <submittedName>
        <fullName evidence="2">Uncharacterized protein</fullName>
    </submittedName>
</protein>
<reference evidence="2" key="1">
    <citation type="submission" date="2016-12" db="EMBL/GenBank/DDBJ databases">
        <title>The genomes of Aspergillus section Nigri reveals drivers in fungal speciation.</title>
        <authorList>
            <consortium name="DOE Joint Genome Institute"/>
            <person name="Vesth T.C."/>
            <person name="Nybo J."/>
            <person name="Theobald S."/>
            <person name="Brandl J."/>
            <person name="Frisvad J.C."/>
            <person name="Nielsen K.F."/>
            <person name="Lyhne E.K."/>
            <person name="Kogle M.E."/>
            <person name="Kuo A."/>
            <person name="Riley R."/>
            <person name="Clum A."/>
            <person name="Nolan M."/>
            <person name="Lipzen A."/>
            <person name="Salamov A."/>
            <person name="Henrissat B."/>
            <person name="Wiebenga A."/>
            <person name="De Vries R.P."/>
            <person name="Grigoriev I.V."/>
            <person name="Mortensen U.H."/>
            <person name="Andersen M.R."/>
            <person name="Baker S.E."/>
        </authorList>
    </citation>
    <scope>NUCLEOTIDE SEQUENCE [LARGE SCALE GENOMIC DNA]</scope>
    <source>
        <strain evidence="2">CBS 113365</strain>
    </source>
</reference>
<keyword evidence="3" id="KW-1185">Reference proteome</keyword>